<comment type="caution">
    <text evidence="2">The sequence shown here is derived from an EMBL/GenBank/DDBJ whole genome shotgun (WGS) entry which is preliminary data.</text>
</comment>
<feature type="compositionally biased region" description="Basic residues" evidence="1">
    <location>
        <begin position="33"/>
        <end position="50"/>
    </location>
</feature>
<organism evidence="2">
    <name type="scientific">gut metagenome</name>
    <dbReference type="NCBI Taxonomy" id="749906"/>
    <lineage>
        <taxon>unclassified sequences</taxon>
        <taxon>metagenomes</taxon>
        <taxon>organismal metagenomes</taxon>
    </lineage>
</organism>
<sequence length="50" mass="5499">MAREHGVHRVLDARGAVLARGVAHDVGREGARRDRRGCSCRRPPARSRPA</sequence>
<evidence type="ECO:0000313" key="2">
    <source>
        <dbReference type="EMBL" id="EJX00284.1"/>
    </source>
</evidence>
<dbReference type="EMBL" id="AMCI01003442">
    <property type="protein sequence ID" value="EJX00284.1"/>
    <property type="molecule type" value="Genomic_DNA"/>
</dbReference>
<evidence type="ECO:0000256" key="1">
    <source>
        <dbReference type="SAM" id="MobiDB-lite"/>
    </source>
</evidence>
<proteinExistence type="predicted"/>
<feature type="region of interest" description="Disordered" evidence="1">
    <location>
        <begin position="25"/>
        <end position="50"/>
    </location>
</feature>
<protein>
    <submittedName>
        <fullName evidence="2">Uncharacterized protein</fullName>
    </submittedName>
</protein>
<name>J9G0C2_9ZZZZ</name>
<reference evidence="2" key="1">
    <citation type="journal article" date="2012" name="PLoS ONE">
        <title>Gene sets for utilization of primary and secondary nutrition supplies in the distal gut of endangered iberian lynx.</title>
        <authorList>
            <person name="Alcaide M."/>
            <person name="Messina E."/>
            <person name="Richter M."/>
            <person name="Bargiela R."/>
            <person name="Peplies J."/>
            <person name="Huws S.A."/>
            <person name="Newbold C.J."/>
            <person name="Golyshin P.N."/>
            <person name="Simon M.A."/>
            <person name="Lopez G."/>
            <person name="Yakimov M.M."/>
            <person name="Ferrer M."/>
        </authorList>
    </citation>
    <scope>NUCLEOTIDE SEQUENCE</scope>
</reference>
<accession>J9G0C2</accession>
<dbReference type="AlphaFoldDB" id="J9G0C2"/>
<gene>
    <name evidence="2" type="ORF">EVA_11609</name>
</gene>